<keyword evidence="3" id="KW-0630">Potassium</keyword>
<gene>
    <name evidence="6" type="ORF">Acr_22g0009240</name>
</gene>
<reference evidence="6 7" key="1">
    <citation type="submission" date="2019-07" db="EMBL/GenBank/DDBJ databases">
        <title>De Novo Assembly of kiwifruit Actinidia rufa.</title>
        <authorList>
            <person name="Sugita-Konishi S."/>
            <person name="Sato K."/>
            <person name="Mori E."/>
            <person name="Abe Y."/>
            <person name="Kisaki G."/>
            <person name="Hamano K."/>
            <person name="Suezawa K."/>
            <person name="Otani M."/>
            <person name="Fukuda T."/>
            <person name="Manabe T."/>
            <person name="Gomi K."/>
            <person name="Tabuchi M."/>
            <person name="Akimitsu K."/>
            <person name="Kataoka I."/>
        </authorList>
    </citation>
    <scope>NUCLEOTIDE SEQUENCE [LARGE SCALE GENOMIC DNA]</scope>
    <source>
        <strain evidence="7">cv. Fuchu</strain>
    </source>
</reference>
<evidence type="ECO:0000256" key="4">
    <source>
        <dbReference type="ARBA" id="ARBA00023065"/>
    </source>
</evidence>
<evidence type="ECO:0000313" key="6">
    <source>
        <dbReference type="EMBL" id="GFZ11526.1"/>
    </source>
</evidence>
<proteinExistence type="predicted"/>
<dbReference type="EMBL" id="BJWL01000022">
    <property type="protein sequence ID" value="GFZ11526.1"/>
    <property type="molecule type" value="Genomic_DNA"/>
</dbReference>
<keyword evidence="7" id="KW-1185">Reference proteome</keyword>
<keyword evidence="2" id="KW-0633">Potassium transport</keyword>
<protein>
    <submittedName>
        <fullName evidence="6">Cation/H+ exchanger 19</fullName>
    </submittedName>
</protein>
<dbReference type="InterPro" id="IPR050794">
    <property type="entry name" value="CPA2_transporter"/>
</dbReference>
<name>A0A7J0GL42_9ERIC</name>
<dbReference type="InterPro" id="IPR057291">
    <property type="entry name" value="CHX17_2nd"/>
</dbReference>
<evidence type="ECO:0000256" key="1">
    <source>
        <dbReference type="ARBA" id="ARBA00022448"/>
    </source>
</evidence>
<dbReference type="GO" id="GO:0012505">
    <property type="term" value="C:endomembrane system"/>
    <property type="evidence" value="ECO:0007669"/>
    <property type="project" value="TreeGrafter"/>
</dbReference>
<dbReference type="PANTHER" id="PTHR32468">
    <property type="entry name" value="CATION/H + ANTIPORTER"/>
    <property type="match status" value="1"/>
</dbReference>
<organism evidence="6 7">
    <name type="scientific">Actinidia rufa</name>
    <dbReference type="NCBI Taxonomy" id="165716"/>
    <lineage>
        <taxon>Eukaryota</taxon>
        <taxon>Viridiplantae</taxon>
        <taxon>Streptophyta</taxon>
        <taxon>Embryophyta</taxon>
        <taxon>Tracheophyta</taxon>
        <taxon>Spermatophyta</taxon>
        <taxon>Magnoliopsida</taxon>
        <taxon>eudicotyledons</taxon>
        <taxon>Gunneridae</taxon>
        <taxon>Pentapetalae</taxon>
        <taxon>asterids</taxon>
        <taxon>Ericales</taxon>
        <taxon>Actinidiaceae</taxon>
        <taxon>Actinidia</taxon>
    </lineage>
</organism>
<keyword evidence="4" id="KW-0406">Ion transport</keyword>
<sequence length="208" mass="22939">MVHKASMNGLPFWNKKGDDKNQKVIAFEAYWQLSSVTVLPMTAISALNSIHEDICTSAHQKRAAMIPLPFHKHQRIDGRRDDREALLAYEFRMAEHPGITKLVAAPGKSLKMMELGAGVEIREIRTANNVVIGDDGGGDESDKAILSECMACNCQELGPVGSFLASSDFSTTAYVVVLQRYDPTAYLHPLVEEHDTPDMPDMPDTPVL</sequence>
<keyword evidence="1" id="KW-0813">Transport</keyword>
<dbReference type="Pfam" id="PF23256">
    <property type="entry name" value="CHX17_2nd"/>
    <property type="match status" value="1"/>
</dbReference>
<feature type="domain" description="Cation/H(+) antiporter central" evidence="5">
    <location>
        <begin position="1"/>
        <end position="79"/>
    </location>
</feature>
<comment type="caution">
    <text evidence="6">The sequence shown here is derived from an EMBL/GenBank/DDBJ whole genome shotgun (WGS) entry which is preliminary data.</text>
</comment>
<evidence type="ECO:0000313" key="7">
    <source>
        <dbReference type="Proteomes" id="UP000585474"/>
    </source>
</evidence>
<dbReference type="GO" id="GO:0006885">
    <property type="term" value="P:regulation of pH"/>
    <property type="evidence" value="ECO:0007669"/>
    <property type="project" value="TreeGrafter"/>
</dbReference>
<dbReference type="PANTHER" id="PTHR32468:SF81">
    <property type="entry name" value="CATION_H(+) ANTIPORTER 19"/>
    <property type="match status" value="1"/>
</dbReference>
<evidence type="ECO:0000259" key="5">
    <source>
        <dbReference type="Pfam" id="PF23256"/>
    </source>
</evidence>
<dbReference type="OrthoDB" id="2687058at2759"/>
<dbReference type="Proteomes" id="UP000585474">
    <property type="component" value="Unassembled WGS sequence"/>
</dbReference>
<dbReference type="GO" id="GO:0098662">
    <property type="term" value="P:inorganic cation transmembrane transport"/>
    <property type="evidence" value="ECO:0007669"/>
    <property type="project" value="TreeGrafter"/>
</dbReference>
<evidence type="ECO:0000256" key="2">
    <source>
        <dbReference type="ARBA" id="ARBA00022538"/>
    </source>
</evidence>
<accession>A0A7J0GL42</accession>
<dbReference type="AlphaFoldDB" id="A0A7J0GL42"/>
<evidence type="ECO:0000256" key="3">
    <source>
        <dbReference type="ARBA" id="ARBA00022958"/>
    </source>
</evidence>
<dbReference type="GO" id="GO:0006813">
    <property type="term" value="P:potassium ion transport"/>
    <property type="evidence" value="ECO:0007669"/>
    <property type="project" value="UniProtKB-KW"/>
</dbReference>